<evidence type="ECO:0000259" key="8">
    <source>
        <dbReference type="PROSITE" id="PS50850"/>
    </source>
</evidence>
<dbReference type="PROSITE" id="PS50850">
    <property type="entry name" value="MFS"/>
    <property type="match status" value="1"/>
</dbReference>
<feature type="transmembrane region" description="Helical" evidence="7">
    <location>
        <begin position="140"/>
        <end position="164"/>
    </location>
</feature>
<keyword evidence="2" id="KW-0813">Transport</keyword>
<comment type="subcellular location">
    <subcellularLocation>
        <location evidence="1">Cell membrane</location>
        <topology evidence="1">Multi-pass membrane protein</topology>
    </subcellularLocation>
</comment>
<feature type="transmembrane region" description="Helical" evidence="7">
    <location>
        <begin position="170"/>
        <end position="189"/>
    </location>
</feature>
<keyword evidence="3" id="KW-1003">Cell membrane</keyword>
<feature type="transmembrane region" description="Helical" evidence="7">
    <location>
        <begin position="44"/>
        <end position="64"/>
    </location>
</feature>
<evidence type="ECO:0000313" key="9">
    <source>
        <dbReference type="EMBL" id="NYH00586.1"/>
    </source>
</evidence>
<protein>
    <submittedName>
        <fullName evidence="9">MFS family permease</fullName>
    </submittedName>
</protein>
<dbReference type="InterPro" id="IPR036259">
    <property type="entry name" value="MFS_trans_sf"/>
</dbReference>
<evidence type="ECO:0000256" key="7">
    <source>
        <dbReference type="SAM" id="Phobius"/>
    </source>
</evidence>
<accession>A0A852YTF0</accession>
<evidence type="ECO:0000256" key="2">
    <source>
        <dbReference type="ARBA" id="ARBA00022448"/>
    </source>
</evidence>
<evidence type="ECO:0000313" key="10">
    <source>
        <dbReference type="Proteomes" id="UP000553888"/>
    </source>
</evidence>
<sequence length="418" mass="43950">MRFAALRAPWYRGYLIGGILLMSGDHVEHAITYFVMWQKFQSPVLAGFATISHWVPFLLGAIPFGHIADRFDNRRIIQASCVLFALVSVAWAVLIGTNTLQPWHCVILLVLHGLSGAFWNPADQLMLYDMVGPEVLPSGVRLMATGLNLGMLAGPALGATLLAIPAIGPVWGMALNVLLYVPFFVYLAITPVTGHRRRRVAPPRMRFRDLVGVLREVPRYPAILLMMLTQGAVGLFIGTALLPLLPDFGRLLGQDQGPGYILLLIAMSTGAVAGGLGMEALGRIAASTRAAIVASALFGLGVLVFAVSRSFPLSLAALVLAGLGNLVGASTAQTVVQLAAPEDRRGAFIGAFGMAANGFRAGSGIVVGGLSALIGVAGGVAVGAGALLVVAVVLLVVVTLRRRRGDRSVDPAREVALD</sequence>
<dbReference type="Gene3D" id="1.20.1250.20">
    <property type="entry name" value="MFS general substrate transporter like domains"/>
    <property type="match status" value="1"/>
</dbReference>
<dbReference type="InterPro" id="IPR010290">
    <property type="entry name" value="TM_effector"/>
</dbReference>
<dbReference type="InterPro" id="IPR020846">
    <property type="entry name" value="MFS_dom"/>
</dbReference>
<dbReference type="AlphaFoldDB" id="A0A852YTF0"/>
<keyword evidence="10" id="KW-1185">Reference proteome</keyword>
<feature type="transmembrane region" description="Helical" evidence="7">
    <location>
        <begin position="373"/>
        <end position="398"/>
    </location>
</feature>
<dbReference type="GO" id="GO:0005886">
    <property type="term" value="C:plasma membrane"/>
    <property type="evidence" value="ECO:0007669"/>
    <property type="project" value="UniProtKB-SubCell"/>
</dbReference>
<dbReference type="SUPFAM" id="SSF103473">
    <property type="entry name" value="MFS general substrate transporter"/>
    <property type="match status" value="1"/>
</dbReference>
<dbReference type="RefSeq" id="WP_179569509.1">
    <property type="nucleotide sequence ID" value="NZ_JACBZY010000001.1"/>
</dbReference>
<proteinExistence type="predicted"/>
<dbReference type="Pfam" id="PF05977">
    <property type="entry name" value="MFS_3"/>
    <property type="match status" value="1"/>
</dbReference>
<dbReference type="EMBL" id="JACBZY010000001">
    <property type="protein sequence ID" value="NYH00586.1"/>
    <property type="molecule type" value="Genomic_DNA"/>
</dbReference>
<feature type="transmembrane region" description="Helical" evidence="7">
    <location>
        <begin position="348"/>
        <end position="367"/>
    </location>
</feature>
<evidence type="ECO:0000256" key="1">
    <source>
        <dbReference type="ARBA" id="ARBA00004651"/>
    </source>
</evidence>
<evidence type="ECO:0000256" key="3">
    <source>
        <dbReference type="ARBA" id="ARBA00022475"/>
    </source>
</evidence>
<dbReference type="CDD" id="cd06173">
    <property type="entry name" value="MFS_MefA_like"/>
    <property type="match status" value="1"/>
</dbReference>
<dbReference type="PANTHER" id="PTHR23513:SF11">
    <property type="entry name" value="STAPHYLOFERRIN A TRANSPORTER"/>
    <property type="match status" value="1"/>
</dbReference>
<keyword evidence="4 7" id="KW-0812">Transmembrane</keyword>
<evidence type="ECO:0000256" key="4">
    <source>
        <dbReference type="ARBA" id="ARBA00022692"/>
    </source>
</evidence>
<comment type="caution">
    <text evidence="9">The sequence shown here is derived from an EMBL/GenBank/DDBJ whole genome shotgun (WGS) entry which is preliminary data.</text>
</comment>
<keyword evidence="5 7" id="KW-1133">Transmembrane helix</keyword>
<evidence type="ECO:0000256" key="5">
    <source>
        <dbReference type="ARBA" id="ARBA00022989"/>
    </source>
</evidence>
<feature type="transmembrane region" description="Helical" evidence="7">
    <location>
        <begin position="101"/>
        <end position="119"/>
    </location>
</feature>
<dbReference type="Proteomes" id="UP000553888">
    <property type="component" value="Unassembled WGS sequence"/>
</dbReference>
<feature type="transmembrane region" description="Helical" evidence="7">
    <location>
        <begin position="257"/>
        <end position="278"/>
    </location>
</feature>
<organism evidence="9 10">
    <name type="scientific">Schumannella luteola</name>
    <dbReference type="NCBI Taxonomy" id="472059"/>
    <lineage>
        <taxon>Bacteria</taxon>
        <taxon>Bacillati</taxon>
        <taxon>Actinomycetota</taxon>
        <taxon>Actinomycetes</taxon>
        <taxon>Micrococcales</taxon>
        <taxon>Microbacteriaceae</taxon>
        <taxon>Schumannella</taxon>
    </lineage>
</organism>
<feature type="transmembrane region" description="Helical" evidence="7">
    <location>
        <begin position="290"/>
        <end position="307"/>
    </location>
</feature>
<name>A0A852YTF0_9MICO</name>
<feature type="transmembrane region" description="Helical" evidence="7">
    <location>
        <begin position="313"/>
        <end position="336"/>
    </location>
</feature>
<gene>
    <name evidence="9" type="ORF">BJ979_003211</name>
</gene>
<keyword evidence="6 7" id="KW-0472">Membrane</keyword>
<feature type="domain" description="Major facilitator superfamily (MFS) profile" evidence="8">
    <location>
        <begin position="1"/>
        <end position="403"/>
    </location>
</feature>
<evidence type="ECO:0000256" key="6">
    <source>
        <dbReference type="ARBA" id="ARBA00023136"/>
    </source>
</evidence>
<dbReference type="GO" id="GO:0022857">
    <property type="term" value="F:transmembrane transporter activity"/>
    <property type="evidence" value="ECO:0007669"/>
    <property type="project" value="InterPro"/>
</dbReference>
<feature type="transmembrane region" description="Helical" evidence="7">
    <location>
        <begin position="223"/>
        <end position="245"/>
    </location>
</feature>
<feature type="transmembrane region" description="Helical" evidence="7">
    <location>
        <begin position="76"/>
        <end position="95"/>
    </location>
</feature>
<reference evidence="9 10" key="1">
    <citation type="submission" date="2020-07" db="EMBL/GenBank/DDBJ databases">
        <title>Sequencing the genomes of 1000 actinobacteria strains.</title>
        <authorList>
            <person name="Klenk H.-P."/>
        </authorList>
    </citation>
    <scope>NUCLEOTIDE SEQUENCE [LARGE SCALE GENOMIC DNA]</scope>
    <source>
        <strain evidence="9 10">DSM 23141</strain>
    </source>
</reference>
<dbReference type="PANTHER" id="PTHR23513">
    <property type="entry name" value="INTEGRAL MEMBRANE EFFLUX PROTEIN-RELATED"/>
    <property type="match status" value="1"/>
</dbReference>